<accession>A0A4Y9FSK3</accession>
<feature type="domain" description="FAD/NAD(P)-binding" evidence="4">
    <location>
        <begin position="2"/>
        <end position="271"/>
    </location>
</feature>
<comment type="caution">
    <text evidence="5">The sequence shown here is derived from an EMBL/GenBank/DDBJ whole genome shotgun (WGS) entry which is preliminary data.</text>
</comment>
<keyword evidence="1" id="KW-0285">Flavoprotein</keyword>
<dbReference type="EMBL" id="SPQB01000033">
    <property type="protein sequence ID" value="TFU32190.1"/>
    <property type="molecule type" value="Genomic_DNA"/>
</dbReference>
<dbReference type="PRINTS" id="PR00368">
    <property type="entry name" value="FADPNR"/>
</dbReference>
<dbReference type="AlphaFoldDB" id="A0A4Y9FSK3"/>
<dbReference type="InterPro" id="IPR050097">
    <property type="entry name" value="Ferredoxin-NADP_redctase_2"/>
</dbReference>
<dbReference type="Proteomes" id="UP000298358">
    <property type="component" value="Unassembled WGS sequence"/>
</dbReference>
<dbReference type="OrthoDB" id="9786503at2"/>
<evidence type="ECO:0000256" key="3">
    <source>
        <dbReference type="ARBA" id="ARBA00048132"/>
    </source>
</evidence>
<keyword evidence="2" id="KW-0560">Oxidoreductase</keyword>
<dbReference type="Gene3D" id="3.50.50.60">
    <property type="entry name" value="FAD/NAD(P)-binding domain"/>
    <property type="match status" value="2"/>
</dbReference>
<evidence type="ECO:0000313" key="5">
    <source>
        <dbReference type="EMBL" id="TFU32190.1"/>
    </source>
</evidence>
<comment type="catalytic activity">
    <reaction evidence="3">
        <text>[thioredoxin]-dithiol + NADP(+) = [thioredoxin]-disulfide + NADPH + H(+)</text>
        <dbReference type="Rhea" id="RHEA:20345"/>
        <dbReference type="Rhea" id="RHEA-COMP:10698"/>
        <dbReference type="Rhea" id="RHEA-COMP:10700"/>
        <dbReference type="ChEBI" id="CHEBI:15378"/>
        <dbReference type="ChEBI" id="CHEBI:29950"/>
        <dbReference type="ChEBI" id="CHEBI:50058"/>
        <dbReference type="ChEBI" id="CHEBI:57783"/>
        <dbReference type="ChEBI" id="CHEBI:58349"/>
        <dbReference type="EC" id="1.8.1.9"/>
    </reaction>
</comment>
<evidence type="ECO:0000313" key="6">
    <source>
        <dbReference type="Proteomes" id="UP000298358"/>
    </source>
</evidence>
<proteinExistence type="predicted"/>
<evidence type="ECO:0000256" key="2">
    <source>
        <dbReference type="ARBA" id="ARBA00023002"/>
    </source>
</evidence>
<dbReference type="GO" id="GO:0004791">
    <property type="term" value="F:thioredoxin-disulfide reductase (NADPH) activity"/>
    <property type="evidence" value="ECO:0007669"/>
    <property type="project" value="UniProtKB-EC"/>
</dbReference>
<reference evidence="5 6" key="1">
    <citation type="submission" date="2019-03" db="EMBL/GenBank/DDBJ databases">
        <title>Diversity of the mouse oral microbiome.</title>
        <authorList>
            <person name="Joseph S."/>
            <person name="Aduse-Opoku J."/>
            <person name="Curtis M."/>
            <person name="Wade W."/>
            <person name="Hashim A."/>
        </authorList>
    </citation>
    <scope>NUCLEOTIDE SEQUENCE [LARGE SCALE GENOMIC DNA]</scope>
    <source>
        <strain evidence="5 6">P1012</strain>
    </source>
</reference>
<organism evidence="5 6">
    <name type="scientific">Microbacterium paludicola</name>
    <dbReference type="NCBI Taxonomy" id="300019"/>
    <lineage>
        <taxon>Bacteria</taxon>
        <taxon>Bacillati</taxon>
        <taxon>Actinomycetota</taxon>
        <taxon>Actinomycetes</taxon>
        <taxon>Micrococcales</taxon>
        <taxon>Microbacteriaceae</taxon>
        <taxon>Microbacterium</taxon>
    </lineage>
</organism>
<keyword evidence="6" id="KW-1185">Reference proteome</keyword>
<dbReference type="RefSeq" id="WP_135115061.1">
    <property type="nucleotide sequence ID" value="NZ_JADGLL010000033.1"/>
</dbReference>
<dbReference type="InterPro" id="IPR023753">
    <property type="entry name" value="FAD/NAD-binding_dom"/>
</dbReference>
<gene>
    <name evidence="5" type="ORF">E4U02_11940</name>
</gene>
<sequence>MYDVAIIGGGPAGLQAALTLGRMHRTAVLIDSGRYRNAPVEHMQNLIGFDGRSPAELREAARRELAAYDTVSTRAGEVVRIEGAAGALALTLADGDRIDAGHVILATGVADALPSIPGLQSLFGTVAAHCPFCHGHEFAGTTVGLIGMSDHSPRMAAMLGPIAAATVVLSNGDPVDPAVAAQLEKRSSSVRTERIASVEPAGDGALVRFEDGSTLAVGGLLTATAWRQSAPFAEQLGLEMHASGAIQVDAFGRTSVAGVSAAGDGAVGPGLPGPMHAVGLSIAAGLTAAAMIVQDLVAAELAG</sequence>
<protein>
    <submittedName>
        <fullName evidence="5">NAD(P)/FAD-dependent oxidoreductase</fullName>
    </submittedName>
</protein>
<dbReference type="SUPFAM" id="SSF51905">
    <property type="entry name" value="FAD/NAD(P)-binding domain"/>
    <property type="match status" value="1"/>
</dbReference>
<dbReference type="PANTHER" id="PTHR48105">
    <property type="entry name" value="THIOREDOXIN REDUCTASE 1-RELATED-RELATED"/>
    <property type="match status" value="1"/>
</dbReference>
<dbReference type="InterPro" id="IPR036188">
    <property type="entry name" value="FAD/NAD-bd_sf"/>
</dbReference>
<dbReference type="Pfam" id="PF07992">
    <property type="entry name" value="Pyr_redox_2"/>
    <property type="match status" value="1"/>
</dbReference>
<name>A0A4Y9FSK3_9MICO</name>
<evidence type="ECO:0000256" key="1">
    <source>
        <dbReference type="ARBA" id="ARBA00022630"/>
    </source>
</evidence>
<dbReference type="PRINTS" id="PR00469">
    <property type="entry name" value="PNDRDTASEII"/>
</dbReference>
<evidence type="ECO:0000259" key="4">
    <source>
        <dbReference type="Pfam" id="PF07992"/>
    </source>
</evidence>